<evidence type="ECO:0000256" key="1">
    <source>
        <dbReference type="ARBA" id="ARBA00012552"/>
    </source>
</evidence>
<feature type="domain" description="Helicase C-terminal" evidence="9">
    <location>
        <begin position="41"/>
        <end position="74"/>
    </location>
</feature>
<evidence type="ECO:0000256" key="5">
    <source>
        <dbReference type="ARBA" id="ARBA00022840"/>
    </source>
</evidence>
<organism evidence="10 11">
    <name type="scientific">Adineta steineri</name>
    <dbReference type="NCBI Taxonomy" id="433720"/>
    <lineage>
        <taxon>Eukaryota</taxon>
        <taxon>Metazoa</taxon>
        <taxon>Spiralia</taxon>
        <taxon>Gnathifera</taxon>
        <taxon>Rotifera</taxon>
        <taxon>Eurotatoria</taxon>
        <taxon>Bdelloidea</taxon>
        <taxon>Adinetida</taxon>
        <taxon>Adinetidae</taxon>
        <taxon>Adineta</taxon>
    </lineage>
</organism>
<evidence type="ECO:0000313" key="10">
    <source>
        <dbReference type="EMBL" id="CAF4387974.1"/>
    </source>
</evidence>
<proteinExistence type="predicted"/>
<dbReference type="Proteomes" id="UP000663844">
    <property type="component" value="Unassembled WGS sequence"/>
</dbReference>
<comment type="caution">
    <text evidence="10">The sequence shown here is derived from an EMBL/GenBank/DDBJ whole genome shotgun (WGS) entry which is preliminary data.</text>
</comment>
<evidence type="ECO:0000259" key="9">
    <source>
        <dbReference type="Pfam" id="PF00271"/>
    </source>
</evidence>
<reference evidence="10" key="1">
    <citation type="submission" date="2021-02" db="EMBL/GenBank/DDBJ databases">
        <authorList>
            <person name="Nowell W R."/>
        </authorList>
    </citation>
    <scope>NUCLEOTIDE SEQUENCE</scope>
</reference>
<accession>A0A820NFU3</accession>
<sequence>IEEGEVEGEGEKTVVEEESKKKKKKKKEEVSRKGDKEYGVSRGIDFYRVANIINFDFPMDFDSYVHRVGRTARVDQKGKKNIKD</sequence>
<keyword evidence="3" id="KW-0378">Hydrolase</keyword>
<dbReference type="Pfam" id="PF00271">
    <property type="entry name" value="Helicase_C"/>
    <property type="match status" value="1"/>
</dbReference>
<keyword evidence="2" id="KW-0547">Nucleotide-binding</keyword>
<dbReference type="PANTHER" id="PTHR47959">
    <property type="entry name" value="ATP-DEPENDENT RNA HELICASE RHLE-RELATED"/>
    <property type="match status" value="1"/>
</dbReference>
<evidence type="ECO:0000256" key="7">
    <source>
        <dbReference type="ARBA" id="ARBA00047984"/>
    </source>
</evidence>
<evidence type="ECO:0000256" key="2">
    <source>
        <dbReference type="ARBA" id="ARBA00022741"/>
    </source>
</evidence>
<dbReference type="GO" id="GO:0005524">
    <property type="term" value="F:ATP binding"/>
    <property type="evidence" value="ECO:0007669"/>
    <property type="project" value="UniProtKB-KW"/>
</dbReference>
<dbReference type="AlphaFoldDB" id="A0A820NFU3"/>
<feature type="non-terminal residue" evidence="10">
    <location>
        <position position="84"/>
    </location>
</feature>
<dbReference type="Gene3D" id="3.40.50.300">
    <property type="entry name" value="P-loop containing nucleotide triphosphate hydrolases"/>
    <property type="match status" value="1"/>
</dbReference>
<feature type="region of interest" description="Disordered" evidence="8">
    <location>
        <begin position="1"/>
        <end position="35"/>
    </location>
</feature>
<feature type="compositionally biased region" description="Basic and acidic residues" evidence="8">
    <location>
        <begin position="9"/>
        <end position="20"/>
    </location>
</feature>
<evidence type="ECO:0000313" key="11">
    <source>
        <dbReference type="Proteomes" id="UP000663844"/>
    </source>
</evidence>
<evidence type="ECO:0000256" key="6">
    <source>
        <dbReference type="ARBA" id="ARBA00022884"/>
    </source>
</evidence>
<dbReference type="PANTHER" id="PTHR47959:SF21">
    <property type="entry name" value="DEAD-BOX HELICASE 56"/>
    <property type="match status" value="1"/>
</dbReference>
<dbReference type="InterPro" id="IPR027417">
    <property type="entry name" value="P-loop_NTPase"/>
</dbReference>
<dbReference type="EMBL" id="CAJOAZ010024833">
    <property type="protein sequence ID" value="CAF4387974.1"/>
    <property type="molecule type" value="Genomic_DNA"/>
</dbReference>
<dbReference type="GO" id="GO:0005829">
    <property type="term" value="C:cytosol"/>
    <property type="evidence" value="ECO:0007669"/>
    <property type="project" value="TreeGrafter"/>
</dbReference>
<dbReference type="InterPro" id="IPR050079">
    <property type="entry name" value="DEAD_box_RNA_helicase"/>
</dbReference>
<keyword evidence="6" id="KW-0694">RNA-binding</keyword>
<dbReference type="GO" id="GO:0016787">
    <property type="term" value="F:hydrolase activity"/>
    <property type="evidence" value="ECO:0007669"/>
    <property type="project" value="UniProtKB-KW"/>
</dbReference>
<evidence type="ECO:0000256" key="3">
    <source>
        <dbReference type="ARBA" id="ARBA00022801"/>
    </source>
</evidence>
<keyword evidence="5" id="KW-0067">ATP-binding</keyword>
<dbReference type="EC" id="3.6.4.13" evidence="1"/>
<gene>
    <name evidence="10" type="ORF">OXD698_LOCUS50737</name>
</gene>
<dbReference type="InterPro" id="IPR001650">
    <property type="entry name" value="Helicase_C-like"/>
</dbReference>
<keyword evidence="4" id="KW-0347">Helicase</keyword>
<evidence type="ECO:0000256" key="8">
    <source>
        <dbReference type="SAM" id="MobiDB-lite"/>
    </source>
</evidence>
<dbReference type="GO" id="GO:0003723">
    <property type="term" value="F:RNA binding"/>
    <property type="evidence" value="ECO:0007669"/>
    <property type="project" value="UniProtKB-KW"/>
</dbReference>
<name>A0A820NFU3_9BILA</name>
<dbReference type="GO" id="GO:0003724">
    <property type="term" value="F:RNA helicase activity"/>
    <property type="evidence" value="ECO:0007669"/>
    <property type="project" value="UniProtKB-EC"/>
</dbReference>
<evidence type="ECO:0000256" key="4">
    <source>
        <dbReference type="ARBA" id="ARBA00022806"/>
    </source>
</evidence>
<dbReference type="SUPFAM" id="SSF52540">
    <property type="entry name" value="P-loop containing nucleoside triphosphate hydrolases"/>
    <property type="match status" value="1"/>
</dbReference>
<comment type="catalytic activity">
    <reaction evidence="7">
        <text>ATP + H2O = ADP + phosphate + H(+)</text>
        <dbReference type="Rhea" id="RHEA:13065"/>
        <dbReference type="ChEBI" id="CHEBI:15377"/>
        <dbReference type="ChEBI" id="CHEBI:15378"/>
        <dbReference type="ChEBI" id="CHEBI:30616"/>
        <dbReference type="ChEBI" id="CHEBI:43474"/>
        <dbReference type="ChEBI" id="CHEBI:456216"/>
        <dbReference type="EC" id="3.6.4.13"/>
    </reaction>
</comment>
<protein>
    <recommendedName>
        <fullName evidence="1">RNA helicase</fullName>
        <ecNumber evidence="1">3.6.4.13</ecNumber>
    </recommendedName>
</protein>